<keyword evidence="1" id="KW-0732">Signal</keyword>
<dbReference type="Pfam" id="PF10670">
    <property type="entry name" value="DUF4198"/>
    <property type="match status" value="1"/>
</dbReference>
<evidence type="ECO:0000313" key="3">
    <source>
        <dbReference type="Proteomes" id="UP001202961"/>
    </source>
</evidence>
<comment type="caution">
    <text evidence="2">The sequence shown here is derived from an EMBL/GenBank/DDBJ whole genome shotgun (WGS) entry which is preliminary data.</text>
</comment>
<accession>A0ABT0U5G0</accession>
<feature type="chain" id="PRO_5046034499" evidence="1">
    <location>
        <begin position="23"/>
        <end position="268"/>
    </location>
</feature>
<keyword evidence="3" id="KW-1185">Reference proteome</keyword>
<feature type="signal peptide" evidence="1">
    <location>
        <begin position="1"/>
        <end position="22"/>
    </location>
</feature>
<reference evidence="2 3" key="1">
    <citation type="journal article" date="2022" name="Syst. Appl. Microbiol.">
        <title>Rhodopirellula aestuarii sp. nov., a novel member of the genus Rhodopirellula isolated from brackish sediments collected in the Tagus River estuary, Portugal.</title>
        <authorList>
            <person name="Vitorino I.R."/>
            <person name="Klimek D."/>
            <person name="Calusinska M."/>
            <person name="Lobo-da-Cunha A."/>
            <person name="Vasconcelos V."/>
            <person name="Lage O.M."/>
        </authorList>
    </citation>
    <scope>NUCLEOTIDE SEQUENCE [LARGE SCALE GENOMIC DNA]</scope>
    <source>
        <strain evidence="2 3">ICT_H3.1</strain>
    </source>
</reference>
<evidence type="ECO:0000256" key="1">
    <source>
        <dbReference type="SAM" id="SignalP"/>
    </source>
</evidence>
<dbReference type="Proteomes" id="UP001202961">
    <property type="component" value="Unassembled WGS sequence"/>
</dbReference>
<organism evidence="2 3">
    <name type="scientific">Aporhodopirellula aestuarii</name>
    <dbReference type="NCBI Taxonomy" id="2950107"/>
    <lineage>
        <taxon>Bacteria</taxon>
        <taxon>Pseudomonadati</taxon>
        <taxon>Planctomycetota</taxon>
        <taxon>Planctomycetia</taxon>
        <taxon>Pirellulales</taxon>
        <taxon>Pirellulaceae</taxon>
        <taxon>Aporhodopirellula</taxon>
    </lineage>
</organism>
<dbReference type="InterPro" id="IPR019613">
    <property type="entry name" value="DUF4198"/>
</dbReference>
<name>A0ABT0U5G0_9BACT</name>
<gene>
    <name evidence="2" type="ORF">NB063_16205</name>
</gene>
<proteinExistence type="predicted"/>
<sequence>MNRNLVYLMPAIFLFLQPPGNAHDLWTQSNSAQVRTGEVVHVDLCLGNHGNHHRDFKLAGRISLDWIHSELISPDGTRVDLREGMTSNASAETEGCWTRPVIAELPGVYCATMTLDRVMNHGKSVRGVRTAKTYFLASDSLDRAKVPQHAHEQPLGMPFELVLKTCPFTQTQVGSPIRVQVLHRGEPMSDVVVSFIPQGTQLADEFDPEYESRTDSDGMATFVPKSGNRYLVVAHYTADDEKTDAYESTSYAATITLHVPVTSPLASR</sequence>
<evidence type="ECO:0000313" key="2">
    <source>
        <dbReference type="EMBL" id="MCM2372149.1"/>
    </source>
</evidence>
<dbReference type="RefSeq" id="WP_250929784.1">
    <property type="nucleotide sequence ID" value="NZ_JAMQBK010000042.1"/>
</dbReference>
<dbReference type="EMBL" id="JAMQBK010000042">
    <property type="protein sequence ID" value="MCM2372149.1"/>
    <property type="molecule type" value="Genomic_DNA"/>
</dbReference>
<protein>
    <submittedName>
        <fullName evidence="2">DUF4198 domain-containing protein</fullName>
    </submittedName>
</protein>